<evidence type="ECO:0000313" key="3">
    <source>
        <dbReference type="Proteomes" id="UP000317624"/>
    </source>
</evidence>
<keyword evidence="3" id="KW-1185">Reference proteome</keyword>
<evidence type="ECO:0000256" key="1">
    <source>
        <dbReference type="SAM" id="MobiDB-lite"/>
    </source>
</evidence>
<feature type="region of interest" description="Disordered" evidence="1">
    <location>
        <begin position="227"/>
        <end position="248"/>
    </location>
</feature>
<dbReference type="EMBL" id="VMRJ01000002">
    <property type="protein sequence ID" value="TVT41805.1"/>
    <property type="molecule type" value="Genomic_DNA"/>
</dbReference>
<organism evidence="2 3">
    <name type="scientific">Hymenobacter setariae</name>
    <dbReference type="NCBI Taxonomy" id="2594794"/>
    <lineage>
        <taxon>Bacteria</taxon>
        <taxon>Pseudomonadati</taxon>
        <taxon>Bacteroidota</taxon>
        <taxon>Cytophagia</taxon>
        <taxon>Cytophagales</taxon>
        <taxon>Hymenobacteraceae</taxon>
        <taxon>Hymenobacter</taxon>
    </lineage>
</organism>
<gene>
    <name evidence="2" type="ORF">FNT36_10305</name>
</gene>
<reference evidence="2 3" key="1">
    <citation type="submission" date="2019-07" db="EMBL/GenBank/DDBJ databases">
        <title>Hymenobacter sp. straun FUR1 Genome sequencing and assembly.</title>
        <authorList>
            <person name="Chhetri G."/>
        </authorList>
    </citation>
    <scope>NUCLEOTIDE SEQUENCE [LARGE SCALE GENOMIC DNA]</scope>
    <source>
        <strain evidence="2 3">Fur1</strain>
    </source>
</reference>
<dbReference type="OrthoDB" id="647860at2"/>
<dbReference type="RefSeq" id="WP_144847135.1">
    <property type="nucleotide sequence ID" value="NZ_VMRJ01000002.1"/>
</dbReference>
<dbReference type="AlphaFoldDB" id="A0A558BZ52"/>
<accession>A0A558BZ52</accession>
<dbReference type="Proteomes" id="UP000317624">
    <property type="component" value="Unassembled WGS sequence"/>
</dbReference>
<sequence length="248" mass="26839">MEKILTQSEFDTVAAAWTNFIQGASPAEVQALFQASAPAINQYQVSASFGLTSTPTDPSYLVAMLSTPGIAQVAARFVLLPPAEVGVDKPAAPRFRLVLYAADQRGARLSAYYQSDANWQTVEPQQLAAVGGLVPYNLIKGWLNGWTTAATTQQLRPALFATSYGPLQGYNFDLGDFLDPLFAAKTFTNQRLFLRFGLKAYYPAYPESLAAPAQTFGLVVRLYSPSDEADGDELSGPSYDMSKPYPPG</sequence>
<name>A0A558BZ52_9BACT</name>
<comment type="caution">
    <text evidence="2">The sequence shown here is derived from an EMBL/GenBank/DDBJ whole genome shotgun (WGS) entry which is preliminary data.</text>
</comment>
<proteinExistence type="predicted"/>
<evidence type="ECO:0000313" key="2">
    <source>
        <dbReference type="EMBL" id="TVT41805.1"/>
    </source>
</evidence>
<protein>
    <submittedName>
        <fullName evidence="2">Uncharacterized protein</fullName>
    </submittedName>
</protein>